<keyword evidence="1" id="KW-1133">Transmembrane helix</keyword>
<feature type="transmembrane region" description="Helical" evidence="1">
    <location>
        <begin position="6"/>
        <end position="23"/>
    </location>
</feature>
<organism evidence="2 3">
    <name type="scientific">Xanthomonas pisi</name>
    <dbReference type="NCBI Taxonomy" id="56457"/>
    <lineage>
        <taxon>Bacteria</taxon>
        <taxon>Pseudomonadati</taxon>
        <taxon>Pseudomonadota</taxon>
        <taxon>Gammaproteobacteria</taxon>
        <taxon>Lysobacterales</taxon>
        <taxon>Lysobacteraceae</taxon>
        <taxon>Xanthomonas</taxon>
    </lineage>
</organism>
<comment type="caution">
    <text evidence="2">The sequence shown here is derived from an EMBL/GenBank/DDBJ whole genome shotgun (WGS) entry which is preliminary data.</text>
</comment>
<feature type="transmembrane region" description="Helical" evidence="1">
    <location>
        <begin position="77"/>
        <end position="99"/>
    </location>
</feature>
<evidence type="ECO:0000313" key="2">
    <source>
        <dbReference type="EMBL" id="PPU67228.1"/>
    </source>
</evidence>
<name>A0A2S7D075_9XANT</name>
<keyword evidence="1" id="KW-0472">Membrane</keyword>
<proteinExistence type="predicted"/>
<accession>A0A2S7D075</accession>
<dbReference type="RefSeq" id="WP_046964701.1">
    <property type="nucleotide sequence ID" value="NZ_MDEI01000015.1"/>
</dbReference>
<reference evidence="3" key="1">
    <citation type="submission" date="2016-08" db="EMBL/GenBank/DDBJ databases">
        <authorList>
            <person name="Merda D."/>
            <person name="Briand M."/>
            <person name="Taghouti G."/>
            <person name="Carrere S."/>
            <person name="Gouzy J."/>
            <person name="Portier P."/>
            <person name="Jacques M.-A."/>
            <person name="Fischer-Le Saux M."/>
        </authorList>
    </citation>
    <scope>NUCLEOTIDE SEQUENCE [LARGE SCALE GENOMIC DNA]</scope>
    <source>
        <strain evidence="3">CFBP4643</strain>
    </source>
</reference>
<keyword evidence="3" id="KW-1185">Reference proteome</keyword>
<gene>
    <name evidence="2" type="ORF">XpiCFBP4643_16650</name>
</gene>
<dbReference type="EMBL" id="MDEI01000015">
    <property type="protein sequence ID" value="PPU67228.1"/>
    <property type="molecule type" value="Genomic_DNA"/>
</dbReference>
<evidence type="ECO:0000313" key="3">
    <source>
        <dbReference type="Proteomes" id="UP000238191"/>
    </source>
</evidence>
<sequence>MDNPYDLPWLIVGIATGVFSGLLRSAARFRLLIQALVLALGTLLCWRLAMLSVAWAYEHPFNPSDGAAMTVAYLFGWIFGLVFLILPSFVITLSARMFYMHRRRRTI</sequence>
<dbReference type="Proteomes" id="UP000238191">
    <property type="component" value="Unassembled WGS sequence"/>
</dbReference>
<evidence type="ECO:0000256" key="1">
    <source>
        <dbReference type="SAM" id="Phobius"/>
    </source>
</evidence>
<feature type="transmembrane region" description="Helical" evidence="1">
    <location>
        <begin position="35"/>
        <end position="57"/>
    </location>
</feature>
<dbReference type="AlphaFoldDB" id="A0A2S7D075"/>
<keyword evidence="1" id="KW-0812">Transmembrane</keyword>
<protein>
    <submittedName>
        <fullName evidence="2">Uncharacterized protein</fullName>
    </submittedName>
</protein>